<reference evidence="1" key="1">
    <citation type="submission" date="2021-03" db="EMBL/GenBank/DDBJ databases">
        <authorList>
            <person name="Bekaert M."/>
        </authorList>
    </citation>
    <scope>NUCLEOTIDE SEQUENCE</scope>
</reference>
<keyword evidence="1" id="KW-0012">Acyltransferase</keyword>
<dbReference type="OrthoDB" id="6153843at2759"/>
<dbReference type="GO" id="GO:0061630">
    <property type="term" value="F:ubiquitin protein ligase activity"/>
    <property type="evidence" value="ECO:0007669"/>
    <property type="project" value="UniProtKB-EC"/>
</dbReference>
<keyword evidence="2" id="KW-1185">Reference proteome</keyword>
<comment type="caution">
    <text evidence="1">The sequence shown here is derived from an EMBL/GenBank/DDBJ whole genome shotgun (WGS) entry which is preliminary data.</text>
</comment>
<evidence type="ECO:0000313" key="2">
    <source>
        <dbReference type="Proteomes" id="UP000683360"/>
    </source>
</evidence>
<gene>
    <name evidence="1" type="ORF">MEDL_44080</name>
</gene>
<dbReference type="GO" id="GO:0016887">
    <property type="term" value="F:ATP hydrolysis activity"/>
    <property type="evidence" value="ECO:0007669"/>
    <property type="project" value="InterPro"/>
</dbReference>
<sequence length="203" mass="23221">MNKFCKRIISCSEIQPEKLQRKEQIDILSLIMNCVHSALSMVKDPEEDSPRTTERIKMVLNLIQSSHEQEGRTFLNGIAVHLQCLLIKKEDQESELHKEWLSTEASNPDHINSAGTFRRAAIQCLEEKLAGLLASIIAFIDKNCNMNIVMREQAHHWQRSVWLNILNCPQVTQLHYTLPLTSTTNDDRTCGPGYSLRGRRILG</sequence>
<dbReference type="AlphaFoldDB" id="A0A8S3TCN4"/>
<dbReference type="InterPro" id="IPR031248">
    <property type="entry name" value="RNF213"/>
</dbReference>
<keyword evidence="1" id="KW-0808">Transferase</keyword>
<dbReference type="Proteomes" id="UP000683360">
    <property type="component" value="Unassembled WGS sequence"/>
</dbReference>
<dbReference type="PANTHER" id="PTHR22605">
    <property type="entry name" value="RZ-TYPE DOMAIN-CONTAINING PROTEIN"/>
    <property type="match status" value="1"/>
</dbReference>
<organism evidence="1 2">
    <name type="scientific">Mytilus edulis</name>
    <name type="common">Blue mussel</name>
    <dbReference type="NCBI Taxonomy" id="6550"/>
    <lineage>
        <taxon>Eukaryota</taxon>
        <taxon>Metazoa</taxon>
        <taxon>Spiralia</taxon>
        <taxon>Lophotrochozoa</taxon>
        <taxon>Mollusca</taxon>
        <taxon>Bivalvia</taxon>
        <taxon>Autobranchia</taxon>
        <taxon>Pteriomorphia</taxon>
        <taxon>Mytilida</taxon>
        <taxon>Mytiloidea</taxon>
        <taxon>Mytilidae</taxon>
        <taxon>Mytilinae</taxon>
        <taxon>Mytilus</taxon>
    </lineage>
</organism>
<dbReference type="EC" id="2.3.2.27" evidence="1"/>
<evidence type="ECO:0000313" key="1">
    <source>
        <dbReference type="EMBL" id="CAG2231272.1"/>
    </source>
</evidence>
<dbReference type="PANTHER" id="PTHR22605:SF16">
    <property type="entry name" value="E3 UBIQUITIN-PROTEIN LIGASE RNF213"/>
    <property type="match status" value="1"/>
</dbReference>
<accession>A0A8S3TCN4</accession>
<name>A0A8S3TCN4_MYTED</name>
<protein>
    <submittedName>
        <fullName evidence="1">RNF213</fullName>
        <ecNumber evidence="1">2.3.2.27</ecNumber>
    </submittedName>
</protein>
<dbReference type="EMBL" id="CAJPWZ010002137">
    <property type="protein sequence ID" value="CAG2231272.1"/>
    <property type="molecule type" value="Genomic_DNA"/>
</dbReference>
<proteinExistence type="predicted"/>